<feature type="signal peptide" evidence="1">
    <location>
        <begin position="1"/>
        <end position="22"/>
    </location>
</feature>
<protein>
    <submittedName>
        <fullName evidence="2">Uncharacterized protein</fullName>
    </submittedName>
</protein>
<dbReference type="EMBL" id="JACHXF010000010">
    <property type="protein sequence ID" value="MBB3097330.1"/>
    <property type="molecule type" value="Genomic_DNA"/>
</dbReference>
<gene>
    <name evidence="2" type="ORF">FHR83_005005</name>
</gene>
<dbReference type="Proteomes" id="UP000590749">
    <property type="component" value="Unassembled WGS sequence"/>
</dbReference>
<evidence type="ECO:0000256" key="1">
    <source>
        <dbReference type="SAM" id="SignalP"/>
    </source>
</evidence>
<dbReference type="AlphaFoldDB" id="A0A7W5FGF0"/>
<name>A0A7W5FGF0_9ACTN</name>
<evidence type="ECO:0000313" key="3">
    <source>
        <dbReference type="Proteomes" id="UP000590749"/>
    </source>
</evidence>
<evidence type="ECO:0000313" key="2">
    <source>
        <dbReference type="EMBL" id="MBB3097330.1"/>
    </source>
</evidence>
<comment type="caution">
    <text evidence="2">The sequence shown here is derived from an EMBL/GenBank/DDBJ whole genome shotgun (WGS) entry which is preliminary data.</text>
</comment>
<accession>A0A7W5FGF0</accession>
<reference evidence="2 3" key="1">
    <citation type="submission" date="2020-08" db="EMBL/GenBank/DDBJ databases">
        <title>Genomic Encyclopedia of Type Strains, Phase III (KMG-III): the genomes of soil and plant-associated and newly described type strains.</title>
        <authorList>
            <person name="Whitman W."/>
        </authorList>
    </citation>
    <scope>NUCLEOTIDE SEQUENCE [LARGE SCALE GENOMIC DNA]</scope>
    <source>
        <strain evidence="2 3">CECT 3287</strain>
    </source>
</reference>
<keyword evidence="3" id="KW-1185">Reference proteome</keyword>
<dbReference type="RefSeq" id="WP_183222730.1">
    <property type="nucleotide sequence ID" value="NZ_BMPW01000006.1"/>
</dbReference>
<feature type="chain" id="PRO_5038853914" evidence="1">
    <location>
        <begin position="23"/>
        <end position="155"/>
    </location>
</feature>
<keyword evidence="1" id="KW-0732">Signal</keyword>
<sequence length="155" mass="16548">MRVDLISRRPVRRLMAAGAAVACVWAAAGSRSDASTIGVADRGIYVFSVNGTSMEGLHPGAVRRTRVTVTNPYPFRIAVRHVEARVAGSSRRHCKPTATNLAVGSYLGSLPLTVPAHGRKAAGKFEVRMPNTVADACQKATFRLTFTATADRVGR</sequence>
<organism evidence="2 3">
    <name type="scientific">Actinoplanes campanulatus</name>
    <dbReference type="NCBI Taxonomy" id="113559"/>
    <lineage>
        <taxon>Bacteria</taxon>
        <taxon>Bacillati</taxon>
        <taxon>Actinomycetota</taxon>
        <taxon>Actinomycetes</taxon>
        <taxon>Micromonosporales</taxon>
        <taxon>Micromonosporaceae</taxon>
        <taxon>Actinoplanes</taxon>
    </lineage>
</organism>
<proteinExistence type="predicted"/>